<feature type="domain" description="UPAR/Ly6" evidence="6">
    <location>
        <begin position="80"/>
        <end position="157"/>
    </location>
</feature>
<evidence type="ECO:0000313" key="8">
    <source>
        <dbReference type="EMBL" id="KAG6928232.1"/>
    </source>
</evidence>
<comment type="subcellular location">
    <subcellularLocation>
        <location evidence="1">Secreted</location>
    </subcellularLocation>
</comment>
<sequence>METCSFGEDSCGILLLETQIVGIDTEVVGKGCMASSECRASPAVARFGEGMAIRKSTTCCVGDACSTASVTMPTANITPNGRHCPACYSVFNSLCSEETLDCTGSETQCITVTGSIAMGSFPLQATLKGCATESACTLLKGDSRTFGDIIEITTATCRPASGRSEQTKGQGLGASGTTKGSAPSVTIPIKGPAPSASGTAKGPAPFVAGTTPGPSGLLLPILAGLFLVKLLS</sequence>
<evidence type="ECO:0000256" key="2">
    <source>
        <dbReference type="ARBA" id="ARBA00006570"/>
    </source>
</evidence>
<comment type="caution">
    <text evidence="8">The sequence shown here is derived from an EMBL/GenBank/DDBJ whole genome shotgun (WGS) entry which is preliminary data.</text>
</comment>
<organism evidence="8 9">
    <name type="scientific">Chelydra serpentina</name>
    <name type="common">Snapping turtle</name>
    <name type="synonym">Testudo serpentina</name>
    <dbReference type="NCBI Taxonomy" id="8475"/>
    <lineage>
        <taxon>Eukaryota</taxon>
        <taxon>Metazoa</taxon>
        <taxon>Chordata</taxon>
        <taxon>Craniata</taxon>
        <taxon>Vertebrata</taxon>
        <taxon>Euteleostomi</taxon>
        <taxon>Archelosauria</taxon>
        <taxon>Testudinata</taxon>
        <taxon>Testudines</taxon>
        <taxon>Cryptodira</taxon>
        <taxon>Durocryptodira</taxon>
        <taxon>Americhelydia</taxon>
        <taxon>Chelydroidea</taxon>
        <taxon>Chelydridae</taxon>
        <taxon>Chelydra</taxon>
    </lineage>
</organism>
<dbReference type="PANTHER" id="PTHR20914:SF30">
    <property type="entry name" value="LY6_PLAUR DOMAIN CONTAINING 9"/>
    <property type="match status" value="1"/>
</dbReference>
<dbReference type="InterPro" id="IPR004126">
    <property type="entry name" value="PLipase_A2_inh_N"/>
</dbReference>
<dbReference type="Pfam" id="PF02988">
    <property type="entry name" value="PLA2_inh"/>
    <property type="match status" value="1"/>
</dbReference>
<evidence type="ECO:0000256" key="3">
    <source>
        <dbReference type="ARBA" id="ARBA00022525"/>
    </source>
</evidence>
<gene>
    <name evidence="8" type="ORF">G0U57_008511</name>
</gene>
<dbReference type="GO" id="GO:0030154">
    <property type="term" value="P:cell differentiation"/>
    <property type="evidence" value="ECO:0007669"/>
    <property type="project" value="UniProtKB-ARBA"/>
</dbReference>
<keyword evidence="4" id="KW-1015">Disulfide bond</keyword>
<dbReference type="InterPro" id="IPR045860">
    <property type="entry name" value="Snake_toxin-like_sf"/>
</dbReference>
<evidence type="ECO:0000256" key="1">
    <source>
        <dbReference type="ARBA" id="ARBA00004613"/>
    </source>
</evidence>
<feature type="region of interest" description="Disordered" evidence="5">
    <location>
        <begin position="160"/>
        <end position="207"/>
    </location>
</feature>
<protein>
    <submittedName>
        <fullName evidence="8">Phospholipase A2 inhibitor and LY6/PLAUR domain containing</fullName>
    </submittedName>
</protein>
<dbReference type="Pfam" id="PF00021">
    <property type="entry name" value="UPAR_LY6"/>
    <property type="match status" value="1"/>
</dbReference>
<evidence type="ECO:0000313" key="9">
    <source>
        <dbReference type="Proteomes" id="UP000765507"/>
    </source>
</evidence>
<dbReference type="GO" id="GO:0005576">
    <property type="term" value="C:extracellular region"/>
    <property type="evidence" value="ECO:0007669"/>
    <property type="project" value="UniProtKB-SubCell"/>
</dbReference>
<evidence type="ECO:0000259" key="6">
    <source>
        <dbReference type="Pfam" id="PF00021"/>
    </source>
</evidence>
<keyword evidence="3" id="KW-0964">Secreted</keyword>
<reference evidence="8 9" key="1">
    <citation type="journal article" date="2020" name="G3 (Bethesda)">
        <title>Draft Genome of the Common Snapping Turtle, Chelydra serpentina, a Model for Phenotypic Plasticity in Reptiles.</title>
        <authorList>
            <person name="Das D."/>
            <person name="Singh S.K."/>
            <person name="Bierstedt J."/>
            <person name="Erickson A."/>
            <person name="Galli G.L.J."/>
            <person name="Crossley D.A. 2nd"/>
            <person name="Rhen T."/>
        </authorList>
    </citation>
    <scope>NUCLEOTIDE SEQUENCE [LARGE SCALE GENOMIC DNA]</scope>
    <source>
        <strain evidence="8">KW</strain>
    </source>
</reference>
<dbReference type="CDD" id="cd23588">
    <property type="entry name" value="TFP_LU_ECD_PLIG"/>
    <property type="match status" value="1"/>
</dbReference>
<feature type="compositionally biased region" description="Polar residues" evidence="5">
    <location>
        <begin position="163"/>
        <end position="184"/>
    </location>
</feature>
<dbReference type="CDD" id="cd23572">
    <property type="entry name" value="TFP_LU_ECD_PINLYP_rpt2"/>
    <property type="match status" value="1"/>
</dbReference>
<feature type="domain" description="Phospholipase A2 inhibitor N-terminal" evidence="7">
    <location>
        <begin position="2"/>
        <end position="67"/>
    </location>
</feature>
<dbReference type="InterPro" id="IPR016054">
    <property type="entry name" value="LY6_UPA_recep-like"/>
</dbReference>
<dbReference type="GO" id="GO:0004859">
    <property type="term" value="F:phospholipase inhibitor activity"/>
    <property type="evidence" value="ECO:0007669"/>
    <property type="project" value="InterPro"/>
</dbReference>
<dbReference type="Gene3D" id="2.10.60.10">
    <property type="entry name" value="CD59"/>
    <property type="match status" value="2"/>
</dbReference>
<name>A0A8T1SGL4_CHESE</name>
<dbReference type="InterPro" id="IPR050918">
    <property type="entry name" value="CNF-like_PLA2_Inhibitor"/>
</dbReference>
<dbReference type="AlphaFoldDB" id="A0A8T1SGL4"/>
<comment type="similarity">
    <text evidence="2">Belongs to the CNF-like-inhibitor family.</text>
</comment>
<evidence type="ECO:0000256" key="5">
    <source>
        <dbReference type="SAM" id="MobiDB-lite"/>
    </source>
</evidence>
<evidence type="ECO:0000256" key="4">
    <source>
        <dbReference type="ARBA" id="ARBA00023157"/>
    </source>
</evidence>
<proteinExistence type="inferred from homology"/>
<dbReference type="EMBL" id="JAHGAV010000225">
    <property type="protein sequence ID" value="KAG6928232.1"/>
    <property type="molecule type" value="Genomic_DNA"/>
</dbReference>
<dbReference type="SUPFAM" id="SSF57302">
    <property type="entry name" value="Snake toxin-like"/>
    <property type="match status" value="2"/>
</dbReference>
<accession>A0A8T1SGL4</accession>
<dbReference type="PANTHER" id="PTHR20914">
    <property type="entry name" value="LY6/PLAUR DOMAIN-CONTAINING PROTEIN 8"/>
    <property type="match status" value="1"/>
</dbReference>
<dbReference type="Proteomes" id="UP000765507">
    <property type="component" value="Unassembled WGS sequence"/>
</dbReference>
<dbReference type="OrthoDB" id="9907178at2759"/>
<evidence type="ECO:0000259" key="7">
    <source>
        <dbReference type="Pfam" id="PF02988"/>
    </source>
</evidence>
<keyword evidence="9" id="KW-1185">Reference proteome</keyword>